<dbReference type="PROSITE" id="PS51794">
    <property type="entry name" value="DAC"/>
    <property type="match status" value="1"/>
</dbReference>
<dbReference type="SUPFAM" id="SSF47781">
    <property type="entry name" value="RuvA domain 2-like"/>
    <property type="match status" value="1"/>
</dbReference>
<organism evidence="7 8">
    <name type="scientific">Propioniciclava flava</name>
    <dbReference type="NCBI Taxonomy" id="2072026"/>
    <lineage>
        <taxon>Bacteria</taxon>
        <taxon>Bacillati</taxon>
        <taxon>Actinomycetota</taxon>
        <taxon>Actinomycetes</taxon>
        <taxon>Propionibacteriales</taxon>
        <taxon>Propionibacteriaceae</taxon>
        <taxon>Propioniciclava</taxon>
    </lineage>
</organism>
<evidence type="ECO:0000256" key="2">
    <source>
        <dbReference type="ARBA" id="ARBA00022679"/>
    </source>
</evidence>
<dbReference type="Proteomes" id="UP000290624">
    <property type="component" value="Unassembled WGS sequence"/>
</dbReference>
<reference evidence="7 8" key="1">
    <citation type="submission" date="2018-01" db="EMBL/GenBank/DDBJ databases">
        <title>Lactibacter flavus gen. nov., sp. nov., a novel bacterium of the family Propionibacteriaceae isolated from raw milk and dairy products.</title>
        <authorList>
            <person name="Wenning M."/>
            <person name="Breitenwieser F."/>
            <person name="Huptas C."/>
            <person name="von Neubeck M."/>
            <person name="Busse H.-J."/>
            <person name="Scherer S."/>
        </authorList>
    </citation>
    <scope>NUCLEOTIDE SEQUENCE [LARGE SCALE GENOMIC DNA]</scope>
    <source>
        <strain evidence="7 8">VG341</strain>
    </source>
</reference>
<dbReference type="InterPro" id="IPR018906">
    <property type="entry name" value="DNA_integrity_scan_DisA_link"/>
</dbReference>
<evidence type="ECO:0000256" key="1">
    <source>
        <dbReference type="ARBA" id="ARBA00000877"/>
    </source>
</evidence>
<dbReference type="Gene3D" id="1.10.150.20">
    <property type="entry name" value="5' to 3' exonuclease, C-terminal subdomain"/>
    <property type="match status" value="1"/>
</dbReference>
<dbReference type="SUPFAM" id="SSF143597">
    <property type="entry name" value="YojJ-like"/>
    <property type="match status" value="1"/>
</dbReference>
<keyword evidence="3" id="KW-0548">Nucleotidyltransferase</keyword>
<keyword evidence="4" id="KW-0547">Nucleotide-binding</keyword>
<evidence type="ECO:0000313" key="7">
    <source>
        <dbReference type="EMBL" id="RXW32902.1"/>
    </source>
</evidence>
<comment type="caution">
    <text evidence="7">The sequence shown here is derived from an EMBL/GenBank/DDBJ whole genome shotgun (WGS) entry which is preliminary data.</text>
</comment>
<name>A0A4Q2EJN7_9ACTN</name>
<evidence type="ECO:0000256" key="4">
    <source>
        <dbReference type="ARBA" id="ARBA00022741"/>
    </source>
</evidence>
<keyword evidence="5" id="KW-0067">ATP-binding</keyword>
<gene>
    <name evidence="7" type="ORF">C1706_03190</name>
</gene>
<dbReference type="InterPro" id="IPR038331">
    <property type="entry name" value="DisA_sf"/>
</dbReference>
<accession>A0A4Q2EJN7</accession>
<dbReference type="GO" id="GO:0106408">
    <property type="term" value="F:diadenylate cyclase activity"/>
    <property type="evidence" value="ECO:0007669"/>
    <property type="project" value="UniProtKB-EC"/>
</dbReference>
<evidence type="ECO:0000259" key="6">
    <source>
        <dbReference type="PROSITE" id="PS51794"/>
    </source>
</evidence>
<keyword evidence="2" id="KW-0808">Transferase</keyword>
<sequence length="352" mass="36942">MEGDALSIGRLPEEIIRLAPGTPLRDGLDRIVSGHTGALIVLGTSDALQAISTGGFVIDVPFTAPQLRELAKMDGAIVLSDNADRIVAAGVHLSPDASLPTGETGTRHRSAERVARQVGLPVVTVSASMSTISLFTGGSRIVVPRPDELVARANQALAAIGVHRERLTASLTRLNGLELHDAVTLRDVAHVGQRFEMTNRLAGEASTYVSALGVDGRLPALQLRDLVDDLTPLSSLIQRDYVCEGAETMPFAGLTQLDDQDLFDIVLVGRRLGFPADLHLDSPIRPRGLRLLASVPRLPAGVSARLVAAFDGLPGLAAASDADLMAVEGVTEPLAHAVRDSLAHVAGTPPTP</sequence>
<dbReference type="InterPro" id="IPR036888">
    <property type="entry name" value="DNA_integrity_DisA_N_sf"/>
</dbReference>
<dbReference type="OrthoDB" id="41841at2"/>
<dbReference type="AlphaFoldDB" id="A0A4Q2EJN7"/>
<dbReference type="PANTHER" id="PTHR34185">
    <property type="entry name" value="DIADENYLATE CYCLASE"/>
    <property type="match status" value="1"/>
</dbReference>
<comment type="catalytic activity">
    <reaction evidence="1">
        <text>2 ATP = 3',3'-c-di-AMP + 2 diphosphate</text>
        <dbReference type="Rhea" id="RHEA:35655"/>
        <dbReference type="ChEBI" id="CHEBI:30616"/>
        <dbReference type="ChEBI" id="CHEBI:33019"/>
        <dbReference type="ChEBI" id="CHEBI:71500"/>
        <dbReference type="EC" id="2.7.7.85"/>
    </reaction>
</comment>
<evidence type="ECO:0000256" key="5">
    <source>
        <dbReference type="ARBA" id="ARBA00022840"/>
    </source>
</evidence>
<dbReference type="PANTHER" id="PTHR34185:SF3">
    <property type="entry name" value="DNA INTEGRITY SCANNING PROTEIN DISA"/>
    <property type="match status" value="1"/>
</dbReference>
<dbReference type="GO" id="GO:0004016">
    <property type="term" value="F:adenylate cyclase activity"/>
    <property type="evidence" value="ECO:0007669"/>
    <property type="project" value="TreeGrafter"/>
</dbReference>
<feature type="domain" description="DAC" evidence="6">
    <location>
        <begin position="8"/>
        <end position="147"/>
    </location>
</feature>
<keyword evidence="8" id="KW-1185">Reference proteome</keyword>
<dbReference type="EMBL" id="PPCV01000002">
    <property type="protein sequence ID" value="RXW32902.1"/>
    <property type="molecule type" value="Genomic_DNA"/>
</dbReference>
<dbReference type="Gene3D" id="1.20.1260.110">
    <property type="entry name" value="DNA integrity scanning linker region"/>
    <property type="match status" value="1"/>
</dbReference>
<proteinExistence type="predicted"/>
<dbReference type="GO" id="GO:0005524">
    <property type="term" value="F:ATP binding"/>
    <property type="evidence" value="ECO:0007669"/>
    <property type="project" value="UniProtKB-KW"/>
</dbReference>
<evidence type="ECO:0000256" key="3">
    <source>
        <dbReference type="ARBA" id="ARBA00022695"/>
    </source>
</evidence>
<protein>
    <submittedName>
        <fullName evidence="7">DNA integrity scanning protein DisA</fullName>
    </submittedName>
</protein>
<dbReference type="Pfam" id="PF10635">
    <property type="entry name" value="DisA-linker"/>
    <property type="match status" value="1"/>
</dbReference>
<dbReference type="InterPro" id="IPR050338">
    <property type="entry name" value="DisA"/>
</dbReference>
<evidence type="ECO:0000313" key="8">
    <source>
        <dbReference type="Proteomes" id="UP000290624"/>
    </source>
</evidence>
<dbReference type="Pfam" id="PF02457">
    <property type="entry name" value="DAC"/>
    <property type="match status" value="1"/>
</dbReference>
<dbReference type="InterPro" id="IPR010994">
    <property type="entry name" value="RuvA_2-like"/>
</dbReference>
<dbReference type="NCBIfam" id="NF010009">
    <property type="entry name" value="PRK13482.1"/>
    <property type="match status" value="1"/>
</dbReference>
<dbReference type="Gene3D" id="3.40.1700.10">
    <property type="entry name" value="DNA integrity scanning protein, DisA, N-terminal domain"/>
    <property type="match status" value="1"/>
</dbReference>
<dbReference type="InterPro" id="IPR003390">
    <property type="entry name" value="DNA_integrity_scan_DisA_N"/>
</dbReference>